<keyword evidence="4" id="KW-1185">Reference proteome</keyword>
<feature type="chain" id="PRO_5047254612" evidence="2">
    <location>
        <begin position="35"/>
        <end position="268"/>
    </location>
</feature>
<feature type="signal peptide" evidence="2">
    <location>
        <begin position="1"/>
        <end position="34"/>
    </location>
</feature>
<proteinExistence type="predicted"/>
<accession>A0ABT2J4K6</accession>
<protein>
    <submittedName>
        <fullName evidence="3">Uncharacterized protein</fullName>
    </submittedName>
</protein>
<feature type="compositionally biased region" description="Low complexity" evidence="1">
    <location>
        <begin position="36"/>
        <end position="66"/>
    </location>
</feature>
<gene>
    <name evidence="3" type="ORF">JT362_05685</name>
</gene>
<organism evidence="3 4">
    <name type="scientific">Actinophytocola gossypii</name>
    <dbReference type="NCBI Taxonomy" id="2812003"/>
    <lineage>
        <taxon>Bacteria</taxon>
        <taxon>Bacillati</taxon>
        <taxon>Actinomycetota</taxon>
        <taxon>Actinomycetes</taxon>
        <taxon>Pseudonocardiales</taxon>
        <taxon>Pseudonocardiaceae</taxon>
    </lineage>
</organism>
<evidence type="ECO:0000256" key="2">
    <source>
        <dbReference type="SAM" id="SignalP"/>
    </source>
</evidence>
<evidence type="ECO:0000313" key="4">
    <source>
        <dbReference type="Proteomes" id="UP001156441"/>
    </source>
</evidence>
<dbReference type="Proteomes" id="UP001156441">
    <property type="component" value="Unassembled WGS sequence"/>
</dbReference>
<sequence length="268" mass="27503">MGIDRRPAHMVTAILAVGLLAGCGAETVPTSSMAGPTSAPTTTSDQTSDQTSELTTTEPAPPSTAAGDPLAGRSPLWPFSTLAEARQWRPGAGHSPWHADAEATALAFTTGYLGFTGVDKVIDSEIGATEATVTVGYQGDLPEPAPAATLRLVRYGDGPKAPWEVVGTVDDTLTITAPEPGARVDSPMTVSGRITGVDESIRVQVRDPDRPKPVGESCCLPAGGQNTPWSTTVPIRDASNTTLTVVAATGGHVADVERFAVTGIHPAG</sequence>
<evidence type="ECO:0000256" key="1">
    <source>
        <dbReference type="SAM" id="MobiDB-lite"/>
    </source>
</evidence>
<feature type="region of interest" description="Disordered" evidence="1">
    <location>
        <begin position="29"/>
        <end position="76"/>
    </location>
</feature>
<name>A0ABT2J4K6_9PSEU</name>
<reference evidence="3 4" key="1">
    <citation type="submission" date="2021-02" db="EMBL/GenBank/DDBJ databases">
        <title>Actinophytocola xerophila sp. nov., isolated from soil of cotton cropping field.</title>
        <authorList>
            <person name="Huang R."/>
            <person name="Chen X."/>
            <person name="Ge X."/>
            <person name="Liu W."/>
        </authorList>
    </citation>
    <scope>NUCLEOTIDE SEQUENCE [LARGE SCALE GENOMIC DNA]</scope>
    <source>
        <strain evidence="3 4">S1-96</strain>
    </source>
</reference>
<dbReference type="EMBL" id="JAFFZE010000006">
    <property type="protein sequence ID" value="MCT2582611.1"/>
    <property type="molecule type" value="Genomic_DNA"/>
</dbReference>
<dbReference type="RefSeq" id="WP_260189949.1">
    <property type="nucleotide sequence ID" value="NZ_JAFFZE010000006.1"/>
</dbReference>
<keyword evidence="2" id="KW-0732">Signal</keyword>
<dbReference type="PROSITE" id="PS51257">
    <property type="entry name" value="PROKAR_LIPOPROTEIN"/>
    <property type="match status" value="1"/>
</dbReference>
<comment type="caution">
    <text evidence="3">The sequence shown here is derived from an EMBL/GenBank/DDBJ whole genome shotgun (WGS) entry which is preliminary data.</text>
</comment>
<evidence type="ECO:0000313" key="3">
    <source>
        <dbReference type="EMBL" id="MCT2582611.1"/>
    </source>
</evidence>